<evidence type="ECO:0000256" key="5">
    <source>
        <dbReference type="ARBA" id="ARBA00034496"/>
    </source>
</evidence>
<dbReference type="Proteomes" id="UP000199050">
    <property type="component" value="Unassembled WGS sequence"/>
</dbReference>
<evidence type="ECO:0000313" key="7">
    <source>
        <dbReference type="EMBL" id="SDK84576.1"/>
    </source>
</evidence>
<dbReference type="GO" id="GO:0019825">
    <property type="term" value="F:oxygen binding"/>
    <property type="evidence" value="ECO:0007669"/>
    <property type="project" value="InterPro"/>
</dbReference>
<evidence type="ECO:0000256" key="6">
    <source>
        <dbReference type="PIRSR" id="PIRSR601486-1"/>
    </source>
</evidence>
<keyword evidence="1" id="KW-0813">Transport</keyword>
<dbReference type="InterPro" id="IPR044203">
    <property type="entry name" value="GlbO/GLB3-like"/>
</dbReference>
<dbReference type="PANTHER" id="PTHR47366:SF1">
    <property type="entry name" value="TWO-ON-TWO HEMOGLOBIN-3"/>
    <property type="match status" value="1"/>
</dbReference>
<keyword evidence="4" id="KW-0408">Iron</keyword>
<dbReference type="Pfam" id="PF01152">
    <property type="entry name" value="Bac_globin"/>
    <property type="match status" value="1"/>
</dbReference>
<dbReference type="OrthoDB" id="9790913at2"/>
<dbReference type="PANTHER" id="PTHR47366">
    <property type="entry name" value="TWO-ON-TWO HEMOGLOBIN-3"/>
    <property type="match status" value="1"/>
</dbReference>
<dbReference type="RefSeq" id="WP_090719552.1">
    <property type="nucleotide sequence ID" value="NZ_CBCSKY010000029.1"/>
</dbReference>
<dbReference type="STRING" id="1174501.SAMN05216192_15727"/>
<dbReference type="InterPro" id="IPR009050">
    <property type="entry name" value="Globin-like_sf"/>
</dbReference>
<accession>A0A1G9F858</accession>
<organism evidence="7 8">
    <name type="scientific">Paenibacillus typhae</name>
    <dbReference type="NCBI Taxonomy" id="1174501"/>
    <lineage>
        <taxon>Bacteria</taxon>
        <taxon>Bacillati</taxon>
        <taxon>Bacillota</taxon>
        <taxon>Bacilli</taxon>
        <taxon>Bacillales</taxon>
        <taxon>Paenibacillaceae</taxon>
        <taxon>Paenibacillus</taxon>
    </lineage>
</organism>
<keyword evidence="2 6" id="KW-0349">Heme</keyword>
<dbReference type="EMBL" id="FNDX01000057">
    <property type="protein sequence ID" value="SDK84576.1"/>
    <property type="molecule type" value="Genomic_DNA"/>
</dbReference>
<dbReference type="GO" id="GO:0046872">
    <property type="term" value="F:metal ion binding"/>
    <property type="evidence" value="ECO:0007669"/>
    <property type="project" value="UniProtKB-KW"/>
</dbReference>
<evidence type="ECO:0000256" key="2">
    <source>
        <dbReference type="ARBA" id="ARBA00022617"/>
    </source>
</evidence>
<dbReference type="InterPro" id="IPR012292">
    <property type="entry name" value="Globin/Proto"/>
</dbReference>
<dbReference type="Gene3D" id="1.10.490.10">
    <property type="entry name" value="Globins"/>
    <property type="match status" value="1"/>
</dbReference>
<dbReference type="InterPro" id="IPR001486">
    <property type="entry name" value="Hemoglobin_trunc"/>
</dbReference>
<dbReference type="SUPFAM" id="SSF46458">
    <property type="entry name" value="Globin-like"/>
    <property type="match status" value="1"/>
</dbReference>
<feature type="binding site" description="distal binding residue" evidence="6">
    <location>
        <position position="119"/>
    </location>
    <ligand>
        <name>heme</name>
        <dbReference type="ChEBI" id="CHEBI:30413"/>
    </ligand>
    <ligandPart>
        <name>Fe</name>
        <dbReference type="ChEBI" id="CHEBI:18248"/>
    </ligandPart>
</feature>
<proteinExistence type="inferred from homology"/>
<gene>
    <name evidence="7" type="ORF">SAMN05216192_15727</name>
</gene>
<keyword evidence="3" id="KW-0479">Metal-binding</keyword>
<keyword evidence="8" id="KW-1185">Reference proteome</keyword>
<evidence type="ECO:0000256" key="4">
    <source>
        <dbReference type="ARBA" id="ARBA00023004"/>
    </source>
</evidence>
<comment type="similarity">
    <text evidence="5">Belongs to the truncated hemoglobin family. Group II subfamily.</text>
</comment>
<reference evidence="8" key="1">
    <citation type="submission" date="2016-10" db="EMBL/GenBank/DDBJ databases">
        <authorList>
            <person name="Varghese N."/>
            <person name="Submissions S."/>
        </authorList>
    </citation>
    <scope>NUCLEOTIDE SEQUENCE [LARGE SCALE GENOMIC DNA]</scope>
    <source>
        <strain evidence="8">CGMCC 1.11012</strain>
    </source>
</reference>
<evidence type="ECO:0000256" key="3">
    <source>
        <dbReference type="ARBA" id="ARBA00022723"/>
    </source>
</evidence>
<dbReference type="GO" id="GO:0020037">
    <property type="term" value="F:heme binding"/>
    <property type="evidence" value="ECO:0007669"/>
    <property type="project" value="InterPro"/>
</dbReference>
<dbReference type="AlphaFoldDB" id="A0A1G9F858"/>
<protein>
    <submittedName>
        <fullName evidence="7">Hemoglobin</fullName>
    </submittedName>
</protein>
<dbReference type="GO" id="GO:0005344">
    <property type="term" value="F:oxygen carrier activity"/>
    <property type="evidence" value="ECO:0007669"/>
    <property type="project" value="InterPro"/>
</dbReference>
<evidence type="ECO:0000256" key="1">
    <source>
        <dbReference type="ARBA" id="ARBA00022448"/>
    </source>
</evidence>
<sequence>MNPNQSLYDNLGGAEGLRRLVEVFYAKVQLHPQLSPLFPADITPVMEKQFQFLSQFFGGPALFSEQHGHPMMRARHMHVPITPERAEEWLDCMKAALEELGVSEPLRSVLLSRLSGPAHHFVNMPEE</sequence>
<name>A0A1G9F858_9BACL</name>
<evidence type="ECO:0000313" key="8">
    <source>
        <dbReference type="Proteomes" id="UP000199050"/>
    </source>
</evidence>